<evidence type="ECO:0000313" key="2">
    <source>
        <dbReference type="Proteomes" id="UP000282211"/>
    </source>
</evidence>
<accession>A0A420WIH6</accession>
<dbReference type="EMBL" id="RBII01000001">
    <property type="protein sequence ID" value="RKQ70715.1"/>
    <property type="molecule type" value="Genomic_DNA"/>
</dbReference>
<gene>
    <name evidence="1" type="ORF">DES40_0013</name>
</gene>
<dbReference type="RefSeq" id="WP_147405796.1">
    <property type="nucleotide sequence ID" value="NZ_RBII01000001.1"/>
</dbReference>
<proteinExistence type="predicted"/>
<organism evidence="1 2">
    <name type="scientific">Litorimonas taeanensis</name>
    <dbReference type="NCBI Taxonomy" id="568099"/>
    <lineage>
        <taxon>Bacteria</taxon>
        <taxon>Pseudomonadati</taxon>
        <taxon>Pseudomonadota</taxon>
        <taxon>Alphaproteobacteria</taxon>
        <taxon>Maricaulales</taxon>
        <taxon>Robiginitomaculaceae</taxon>
    </lineage>
</organism>
<dbReference type="Proteomes" id="UP000282211">
    <property type="component" value="Unassembled WGS sequence"/>
</dbReference>
<dbReference type="AlphaFoldDB" id="A0A420WIH6"/>
<dbReference type="OrthoDB" id="7561143at2"/>
<evidence type="ECO:0000313" key="1">
    <source>
        <dbReference type="EMBL" id="RKQ70715.1"/>
    </source>
</evidence>
<comment type="caution">
    <text evidence="1">The sequence shown here is derived from an EMBL/GenBank/DDBJ whole genome shotgun (WGS) entry which is preliminary data.</text>
</comment>
<dbReference type="InParanoid" id="A0A420WIH6"/>
<name>A0A420WIH6_9PROT</name>
<protein>
    <submittedName>
        <fullName evidence="1">Uncharacterized protein</fullName>
    </submittedName>
</protein>
<keyword evidence="2" id="KW-1185">Reference proteome</keyword>
<sequence>MFLPVLFSMGLSQQAHAERLTKLTVPVSGYGDVNIEPVSIQPGDVIFEQKIVPTENIILSENSDIFVRKTGNTKITFTSGMRLYLVEDKKGQKAFCSLEPTFLATPKIGKPIKLQSCLMDSDKDGQFDRVFTSEKGQLDLPNILQNILIEQKKPFDPIRYERSDLDGSINALSRLIYKHKKKDKLVFEFQIQSVKGEWLRLGRVEKVIAGDSQDLVVFGSRLKLTSLQDEKISIEVLSGLDKAKSFALSMKMIASKKDIDFKARE</sequence>
<reference evidence="1 2" key="1">
    <citation type="submission" date="2018-10" db="EMBL/GenBank/DDBJ databases">
        <title>Genomic Encyclopedia of Type Strains, Phase IV (KMG-IV): sequencing the most valuable type-strain genomes for metagenomic binning, comparative biology and taxonomic classification.</title>
        <authorList>
            <person name="Goeker M."/>
        </authorList>
    </citation>
    <scope>NUCLEOTIDE SEQUENCE [LARGE SCALE GENOMIC DNA]</scope>
    <source>
        <strain evidence="1 2">DSM 22008</strain>
    </source>
</reference>